<accession>A0A1E5W7H4</accession>
<sequence>LTCMAVLTEYMEQWCCRPCIATQIYPASSRGLTHITSKLSHTKLLN</sequence>
<reference evidence="1 2" key="1">
    <citation type="submission" date="2016-09" db="EMBL/GenBank/DDBJ databases">
        <title>The draft genome of Dichanthelium oligosanthes: A C3 panicoid grass species.</title>
        <authorList>
            <person name="Studer A.J."/>
            <person name="Schnable J.C."/>
            <person name="Brutnell T.P."/>
        </authorList>
    </citation>
    <scope>NUCLEOTIDE SEQUENCE [LARGE SCALE GENOMIC DNA]</scope>
    <source>
        <strain evidence="2">cv. Kellogg 1175</strain>
        <tissue evidence="1">Leaf</tissue>
    </source>
</reference>
<organism evidence="1 2">
    <name type="scientific">Dichanthelium oligosanthes</name>
    <dbReference type="NCBI Taxonomy" id="888268"/>
    <lineage>
        <taxon>Eukaryota</taxon>
        <taxon>Viridiplantae</taxon>
        <taxon>Streptophyta</taxon>
        <taxon>Embryophyta</taxon>
        <taxon>Tracheophyta</taxon>
        <taxon>Spermatophyta</taxon>
        <taxon>Magnoliopsida</taxon>
        <taxon>Liliopsida</taxon>
        <taxon>Poales</taxon>
        <taxon>Poaceae</taxon>
        <taxon>PACMAD clade</taxon>
        <taxon>Panicoideae</taxon>
        <taxon>Panicodae</taxon>
        <taxon>Paniceae</taxon>
        <taxon>Dichantheliinae</taxon>
        <taxon>Dichanthelium</taxon>
    </lineage>
</organism>
<dbReference type="Proteomes" id="UP000095767">
    <property type="component" value="Unassembled WGS sequence"/>
</dbReference>
<gene>
    <name evidence="1" type="ORF">BAE44_0005613</name>
</gene>
<dbReference type="EMBL" id="LWDX02018962">
    <property type="protein sequence ID" value="OEL33366.1"/>
    <property type="molecule type" value="Genomic_DNA"/>
</dbReference>
<feature type="non-terminal residue" evidence="1">
    <location>
        <position position="1"/>
    </location>
</feature>
<evidence type="ECO:0000313" key="2">
    <source>
        <dbReference type="Proteomes" id="UP000095767"/>
    </source>
</evidence>
<keyword evidence="2" id="KW-1185">Reference proteome</keyword>
<proteinExistence type="predicted"/>
<comment type="caution">
    <text evidence="1">The sequence shown here is derived from an EMBL/GenBank/DDBJ whole genome shotgun (WGS) entry which is preliminary data.</text>
</comment>
<dbReference type="AlphaFoldDB" id="A0A1E5W7H4"/>
<name>A0A1E5W7H4_9POAL</name>
<protein>
    <submittedName>
        <fullName evidence="1">Uncharacterized protein</fullName>
    </submittedName>
</protein>
<evidence type="ECO:0000313" key="1">
    <source>
        <dbReference type="EMBL" id="OEL33366.1"/>
    </source>
</evidence>